<reference evidence="2 3" key="1">
    <citation type="submission" date="2024-02" db="EMBL/GenBank/DDBJ databases">
        <title>De novo assembly and annotation of 12 fungi associated with fruit tree decline syndrome in Ontario, Canada.</title>
        <authorList>
            <person name="Sulman M."/>
            <person name="Ellouze W."/>
            <person name="Ilyukhin E."/>
        </authorList>
    </citation>
    <scope>NUCLEOTIDE SEQUENCE [LARGE SCALE GENOMIC DNA]</scope>
    <source>
        <strain evidence="2 3">M42-189</strain>
    </source>
</reference>
<protein>
    <recommendedName>
        <fullName evidence="1">Amidase domain-containing protein</fullName>
    </recommendedName>
</protein>
<proteinExistence type="predicted"/>
<gene>
    <name evidence="2" type="ORF">SLS60_002992</name>
</gene>
<evidence type="ECO:0000313" key="2">
    <source>
        <dbReference type="EMBL" id="KAL1608053.1"/>
    </source>
</evidence>
<dbReference type="PANTHER" id="PTHR42678">
    <property type="entry name" value="AMIDASE"/>
    <property type="match status" value="1"/>
</dbReference>
<organism evidence="2 3">
    <name type="scientific">Paraconiothyrium brasiliense</name>
    <dbReference type="NCBI Taxonomy" id="300254"/>
    <lineage>
        <taxon>Eukaryota</taxon>
        <taxon>Fungi</taxon>
        <taxon>Dikarya</taxon>
        <taxon>Ascomycota</taxon>
        <taxon>Pezizomycotina</taxon>
        <taxon>Dothideomycetes</taxon>
        <taxon>Pleosporomycetidae</taxon>
        <taxon>Pleosporales</taxon>
        <taxon>Massarineae</taxon>
        <taxon>Didymosphaeriaceae</taxon>
        <taxon>Paraconiothyrium</taxon>
    </lineage>
</organism>
<keyword evidence="3" id="KW-1185">Reference proteome</keyword>
<dbReference type="PANTHER" id="PTHR42678:SF34">
    <property type="entry name" value="OS04G0183300 PROTEIN"/>
    <property type="match status" value="1"/>
</dbReference>
<name>A0ABR3RUX0_9PLEO</name>
<dbReference type="SUPFAM" id="SSF75304">
    <property type="entry name" value="Amidase signature (AS) enzymes"/>
    <property type="match status" value="1"/>
</dbReference>
<dbReference type="InterPro" id="IPR036928">
    <property type="entry name" value="AS_sf"/>
</dbReference>
<dbReference type="Pfam" id="PF01425">
    <property type="entry name" value="Amidase"/>
    <property type="match status" value="1"/>
</dbReference>
<sequence>MFGLPIGLNTPQVSGLKEVLAAVFIGWVQQLTFPCLAYKPAYRSVRQVSIEDFQKDLKNGLYTSVNLVRTFLARIDEVNQVTHVVAEINPNAIHIARELDLERITTGPRSILHGIPILVKDSISAEGMNNTAGSCCLVGARTKVEASVIARLRKAGAIILDKTNMSQWGNGRSSGDNASNGWSSWGGQTYGVYVKGQDPCGSSSGSASSMAMGLAAAAVGVETVGSITCPAMKSNIVSIKPTAALVAKDSVIVAKFRGAVGPMASTVKDAATLLGFMAGKSENDSLTKGIPFDRIPDYVESCNSSSLNGARIGIPRNGLKNPIGTNINTKPIMKAFEKAISLMQSHGATLIDNANYPNWDEVYEKSPQSIVSPSEYARDMAAYFHELSDNPHNIHGVEDMISCTKKLPMEEYPSRNVANFEAALKAPAFDSTEVLAAWKRMKYLGAEGGIDGALDATKADALILPSIICSDIPGLVGYPTITVPMGYLPNDTPITKNPRGDLIDEAPNVPFGLCFIGRAYSEQKLIGLAYAFEQLTRISTQKKPVVLPKTELLNAYIHYNREKILSARGEFDEALKEHFIGLEIRKKVLGDHVQTAGSCYRTAVVMDLTGKHAEAM</sequence>
<accession>A0ABR3RUX0</accession>
<evidence type="ECO:0000259" key="1">
    <source>
        <dbReference type="Pfam" id="PF01425"/>
    </source>
</evidence>
<dbReference type="InterPro" id="IPR023631">
    <property type="entry name" value="Amidase_dom"/>
</dbReference>
<dbReference type="Proteomes" id="UP001521785">
    <property type="component" value="Unassembled WGS sequence"/>
</dbReference>
<evidence type="ECO:0000313" key="3">
    <source>
        <dbReference type="Proteomes" id="UP001521785"/>
    </source>
</evidence>
<comment type="caution">
    <text evidence="2">The sequence shown here is derived from an EMBL/GenBank/DDBJ whole genome shotgun (WGS) entry which is preliminary data.</text>
</comment>
<dbReference type="EMBL" id="JAKJXO020000003">
    <property type="protein sequence ID" value="KAL1608053.1"/>
    <property type="molecule type" value="Genomic_DNA"/>
</dbReference>
<feature type="domain" description="Amidase" evidence="1">
    <location>
        <begin position="67"/>
        <end position="524"/>
    </location>
</feature>
<dbReference type="Gene3D" id="3.90.1300.10">
    <property type="entry name" value="Amidase signature (AS) domain"/>
    <property type="match status" value="1"/>
</dbReference>